<feature type="domain" description="FAD-dependent urate hydroxylase HpyO/Asp monooxygenase CreE-like FAD/NAD(P)-binding" evidence="1">
    <location>
        <begin position="13"/>
        <end position="187"/>
    </location>
</feature>
<dbReference type="Proteomes" id="UP001500767">
    <property type="component" value="Unassembled WGS sequence"/>
</dbReference>
<keyword evidence="3" id="KW-1185">Reference proteome</keyword>
<gene>
    <name evidence="2" type="ORF">GCM10022197_12940</name>
</gene>
<name>A0ABP6X4U0_9ACTN</name>
<organism evidence="2 3">
    <name type="scientific">Microlunatus spumicola</name>
    <dbReference type="NCBI Taxonomy" id="81499"/>
    <lineage>
        <taxon>Bacteria</taxon>
        <taxon>Bacillati</taxon>
        <taxon>Actinomycetota</taxon>
        <taxon>Actinomycetes</taxon>
        <taxon>Propionibacteriales</taxon>
        <taxon>Propionibacteriaceae</taxon>
        <taxon>Microlunatus</taxon>
    </lineage>
</organism>
<dbReference type="EMBL" id="BAAAYR010000001">
    <property type="protein sequence ID" value="GAA3558990.1"/>
    <property type="molecule type" value="Genomic_DNA"/>
</dbReference>
<protein>
    <submittedName>
        <fullName evidence="2">FAD/NAD(P)-binding protein</fullName>
    </submittedName>
</protein>
<dbReference type="RefSeq" id="WP_204911714.1">
    <property type="nucleotide sequence ID" value="NZ_BAAAYR010000001.1"/>
</dbReference>
<dbReference type="Pfam" id="PF13454">
    <property type="entry name" value="NAD_binding_9"/>
    <property type="match status" value="1"/>
</dbReference>
<evidence type="ECO:0000313" key="3">
    <source>
        <dbReference type="Proteomes" id="UP001500767"/>
    </source>
</evidence>
<accession>A0ABP6X4U0</accession>
<reference evidence="3" key="1">
    <citation type="journal article" date="2019" name="Int. J. Syst. Evol. Microbiol.">
        <title>The Global Catalogue of Microorganisms (GCM) 10K type strain sequencing project: providing services to taxonomists for standard genome sequencing and annotation.</title>
        <authorList>
            <consortium name="The Broad Institute Genomics Platform"/>
            <consortium name="The Broad Institute Genome Sequencing Center for Infectious Disease"/>
            <person name="Wu L."/>
            <person name="Ma J."/>
        </authorList>
    </citation>
    <scope>NUCLEOTIDE SEQUENCE [LARGE SCALE GENOMIC DNA]</scope>
    <source>
        <strain evidence="3">JCM 16540</strain>
    </source>
</reference>
<dbReference type="PANTHER" id="PTHR40254:SF1">
    <property type="entry name" value="BLR0577 PROTEIN"/>
    <property type="match status" value="1"/>
</dbReference>
<dbReference type="PANTHER" id="PTHR40254">
    <property type="entry name" value="BLR0577 PROTEIN"/>
    <property type="match status" value="1"/>
</dbReference>
<evidence type="ECO:0000259" key="1">
    <source>
        <dbReference type="Pfam" id="PF13454"/>
    </source>
</evidence>
<proteinExistence type="predicted"/>
<sequence length="647" mass="68681">MATPDDRTGLVLVLVGMGPRGAGLLERLVSNAAAEGTGPVEVHLVDPYPVGGGRVWRSAQSELLRLNTTTEDLTAFVDQSVAMAGPVTPGPTMAEWCLTHGADLDDPVFAAEAATVGPLDFPTRRLASAYFDFVVRRTLARLPEGMTLVTHAQRAVDLRSTGPGDDGRERVVLEDGEEIVADAVVLLNSHVDVRPAPRFAALAAFAAERGLTYVPPGYAGDLDLSGVPAGEDVLVRGFGLDFVDLMVLLTEGRGGGFVENGGRLVYVPSGAEPHLLVGSRRGVPYHAKPMYRLRAGKPEGTTFCTVDAVGAVLRRGGPIDFLADLWPLVGREVAWGYYRELALGHPERVATSWPDFAEGFAALDWGSEAYARWIADVVPDPADRFDPVTLDRPLRGLRVSGPAELAQVLRAYVTDDLARRADDRHSADLGAFFALLAVVPVVAPALASPRMDPRSLVEDFYGWFMGFFSFWASGPPHDRLHQLLALEEAGVVTFLGPDLEIDADPVGGAFVARSSAVPGEIRTRALVEATLPAFDLARTEDPLLSALAARGEAASQVLVDDAGRALDTGQLLTGPGHHLVEADGTVAPRRLALGMHTALKAAAFARPCTNAPVHRLNDQVARALLALPRPAADEPRAGEPVGAGSRG</sequence>
<comment type="caution">
    <text evidence="2">The sequence shown here is derived from an EMBL/GenBank/DDBJ whole genome shotgun (WGS) entry which is preliminary data.</text>
</comment>
<evidence type="ECO:0000313" key="2">
    <source>
        <dbReference type="EMBL" id="GAA3558990.1"/>
    </source>
</evidence>
<dbReference type="InterPro" id="IPR038732">
    <property type="entry name" value="HpyO/CreE_NAD-binding"/>
</dbReference>
<dbReference type="InterPro" id="IPR052189">
    <property type="entry name" value="L-asp_N-monooxygenase_NS-form"/>
</dbReference>